<protein>
    <submittedName>
        <fullName evidence="8">PLP-dependent aminotransferase family protein</fullName>
    </submittedName>
</protein>
<dbReference type="InterPro" id="IPR036388">
    <property type="entry name" value="WH-like_DNA-bd_sf"/>
</dbReference>
<keyword evidence="8" id="KW-0032">Aminotransferase</keyword>
<evidence type="ECO:0000256" key="5">
    <source>
        <dbReference type="ARBA" id="ARBA00023163"/>
    </source>
</evidence>
<comment type="caution">
    <text evidence="8">The sequence shown here is derived from an EMBL/GenBank/DDBJ whole genome shotgun (WGS) entry which is preliminary data.</text>
</comment>
<dbReference type="InterPro" id="IPR015421">
    <property type="entry name" value="PyrdxlP-dep_Trfase_major"/>
</dbReference>
<keyword evidence="2" id="KW-0663">Pyridoxal phosphate</keyword>
<keyword evidence="5" id="KW-0804">Transcription</keyword>
<dbReference type="CDD" id="cd00609">
    <property type="entry name" value="AAT_like"/>
    <property type="match status" value="1"/>
</dbReference>
<keyword evidence="8" id="KW-0808">Transferase</keyword>
<feature type="region of interest" description="Disordered" evidence="6">
    <location>
        <begin position="1"/>
        <end position="29"/>
    </location>
</feature>
<gene>
    <name evidence="8" type="ORF">AACH00_05165</name>
</gene>
<organism evidence="8 9">
    <name type="scientific">Ideonella margarita</name>
    <dbReference type="NCBI Taxonomy" id="2984191"/>
    <lineage>
        <taxon>Bacteria</taxon>
        <taxon>Pseudomonadati</taxon>
        <taxon>Pseudomonadota</taxon>
        <taxon>Betaproteobacteria</taxon>
        <taxon>Burkholderiales</taxon>
        <taxon>Sphaerotilaceae</taxon>
        <taxon>Ideonella</taxon>
    </lineage>
</organism>
<dbReference type="Gene3D" id="1.10.10.10">
    <property type="entry name" value="Winged helix-like DNA-binding domain superfamily/Winged helix DNA-binding domain"/>
    <property type="match status" value="1"/>
</dbReference>
<dbReference type="SMART" id="SM00345">
    <property type="entry name" value="HTH_GNTR"/>
    <property type="match status" value="1"/>
</dbReference>
<evidence type="ECO:0000256" key="2">
    <source>
        <dbReference type="ARBA" id="ARBA00022898"/>
    </source>
</evidence>
<sequence>MSARETRPETDTDAPSAGASSPRGGLDRSAAQTLTDQIASQFTEHIRQRLLAPGAKLPSVRECARRQGVSPHTVVAAYDQLLAQGLVEARRQRGFFVREQRQSAQPHAAAAVASVPPVDATALIRGMFHGLSDKPAPGLGTLPADWLDLPMLASALRRVLAQGDPMISLQYGHPAGDRRLREALCVKLADFGVRAQAAQIITATGATHALDIISRTLLKPGDAVLVDEPAWAVEYARLTQLGVRLLPVPRGADGPDLTVMATLAREHQPRMYVTVPVLHNPTGGSLNLSTAHQILKLAEQHDFWLVEDDTYAHLAPAHLPRMAALDGLQRTLYVSGFSKILTPSWRVGYLAVPERLVERLVDTKLLSTLTTPAVLEQAVAICLEQGSLRRHAERVTTRLDAARHRTVQLAQQHGCRFVTPPQGLFGWVETGVNTEVMAQLMHDEGWLLAPGHLFHATRRTGTLMRINFATSQDARFWRDFDRLRASVR</sequence>
<accession>A0ABU9C1L0</accession>
<proteinExistence type="inferred from homology"/>
<evidence type="ECO:0000256" key="1">
    <source>
        <dbReference type="ARBA" id="ARBA00005384"/>
    </source>
</evidence>
<dbReference type="InterPro" id="IPR015424">
    <property type="entry name" value="PyrdxlP-dep_Trfase"/>
</dbReference>
<dbReference type="EMBL" id="JBBUTI010000003">
    <property type="protein sequence ID" value="MEK8045734.1"/>
    <property type="molecule type" value="Genomic_DNA"/>
</dbReference>
<dbReference type="Gene3D" id="3.90.1150.10">
    <property type="entry name" value="Aspartate Aminotransferase, domain 1"/>
    <property type="match status" value="1"/>
</dbReference>
<keyword evidence="9" id="KW-1185">Reference proteome</keyword>
<dbReference type="CDD" id="cd07377">
    <property type="entry name" value="WHTH_GntR"/>
    <property type="match status" value="1"/>
</dbReference>
<dbReference type="PANTHER" id="PTHR46577">
    <property type="entry name" value="HTH-TYPE TRANSCRIPTIONAL REGULATORY PROTEIN GABR"/>
    <property type="match status" value="1"/>
</dbReference>
<dbReference type="InterPro" id="IPR036390">
    <property type="entry name" value="WH_DNA-bd_sf"/>
</dbReference>
<dbReference type="SUPFAM" id="SSF46785">
    <property type="entry name" value="Winged helix' DNA-binding domain"/>
    <property type="match status" value="1"/>
</dbReference>
<evidence type="ECO:0000313" key="9">
    <source>
        <dbReference type="Proteomes" id="UP001379945"/>
    </source>
</evidence>
<feature type="compositionally biased region" description="Basic and acidic residues" evidence="6">
    <location>
        <begin position="1"/>
        <end position="10"/>
    </location>
</feature>
<dbReference type="Gene3D" id="3.40.640.10">
    <property type="entry name" value="Type I PLP-dependent aspartate aminotransferase-like (Major domain)"/>
    <property type="match status" value="1"/>
</dbReference>
<keyword evidence="4" id="KW-0238">DNA-binding</keyword>
<reference evidence="8 9" key="1">
    <citation type="submission" date="2024-04" db="EMBL/GenBank/DDBJ databases">
        <title>Novel species of the genus Ideonella isolated from streams.</title>
        <authorList>
            <person name="Lu H."/>
        </authorList>
    </citation>
    <scope>NUCLEOTIDE SEQUENCE [LARGE SCALE GENOMIC DNA]</scope>
    <source>
        <strain evidence="8 9">LYT19W</strain>
    </source>
</reference>
<dbReference type="SUPFAM" id="SSF53383">
    <property type="entry name" value="PLP-dependent transferases"/>
    <property type="match status" value="1"/>
</dbReference>
<dbReference type="InterPro" id="IPR015422">
    <property type="entry name" value="PyrdxlP-dep_Trfase_small"/>
</dbReference>
<dbReference type="PROSITE" id="PS50949">
    <property type="entry name" value="HTH_GNTR"/>
    <property type="match status" value="1"/>
</dbReference>
<evidence type="ECO:0000256" key="3">
    <source>
        <dbReference type="ARBA" id="ARBA00023015"/>
    </source>
</evidence>
<evidence type="ECO:0000256" key="6">
    <source>
        <dbReference type="SAM" id="MobiDB-lite"/>
    </source>
</evidence>
<evidence type="ECO:0000256" key="4">
    <source>
        <dbReference type="ARBA" id="ARBA00023125"/>
    </source>
</evidence>
<dbReference type="Pfam" id="PF00392">
    <property type="entry name" value="GntR"/>
    <property type="match status" value="1"/>
</dbReference>
<dbReference type="InterPro" id="IPR051446">
    <property type="entry name" value="HTH_trans_reg/aminotransferase"/>
</dbReference>
<dbReference type="PANTHER" id="PTHR46577:SF2">
    <property type="entry name" value="TRANSCRIPTIONAL REGULATORY PROTEIN"/>
    <property type="match status" value="1"/>
</dbReference>
<keyword evidence="3" id="KW-0805">Transcription regulation</keyword>
<feature type="domain" description="HTH gntR-type" evidence="7">
    <location>
        <begin position="32"/>
        <end position="100"/>
    </location>
</feature>
<dbReference type="GO" id="GO:0008483">
    <property type="term" value="F:transaminase activity"/>
    <property type="evidence" value="ECO:0007669"/>
    <property type="project" value="UniProtKB-KW"/>
</dbReference>
<comment type="similarity">
    <text evidence="1">In the C-terminal section; belongs to the class-I pyridoxal-phosphate-dependent aminotransferase family.</text>
</comment>
<evidence type="ECO:0000259" key="7">
    <source>
        <dbReference type="PROSITE" id="PS50949"/>
    </source>
</evidence>
<evidence type="ECO:0000313" key="8">
    <source>
        <dbReference type="EMBL" id="MEK8045734.1"/>
    </source>
</evidence>
<dbReference type="InterPro" id="IPR000524">
    <property type="entry name" value="Tscrpt_reg_HTH_GntR"/>
</dbReference>
<dbReference type="RefSeq" id="WP_341398016.1">
    <property type="nucleotide sequence ID" value="NZ_JBBUTI010000003.1"/>
</dbReference>
<name>A0ABU9C1L0_9BURK</name>
<dbReference type="Proteomes" id="UP001379945">
    <property type="component" value="Unassembled WGS sequence"/>
</dbReference>
<dbReference type="Pfam" id="PF00155">
    <property type="entry name" value="Aminotran_1_2"/>
    <property type="match status" value="1"/>
</dbReference>
<dbReference type="InterPro" id="IPR004839">
    <property type="entry name" value="Aminotransferase_I/II_large"/>
</dbReference>